<dbReference type="Gene3D" id="3.20.20.80">
    <property type="entry name" value="Glycosidases"/>
    <property type="match status" value="1"/>
</dbReference>
<comment type="similarity">
    <text evidence="4 10">Belongs to the glycosyl hydrolase 13 family. GlgB subfamily.</text>
</comment>
<dbReference type="InterPro" id="IPR013780">
    <property type="entry name" value="Glyco_hydro_b"/>
</dbReference>
<keyword evidence="9 10" id="KW-0119">Carbohydrate metabolism</keyword>
<evidence type="ECO:0000259" key="12">
    <source>
        <dbReference type="SMART" id="SM00642"/>
    </source>
</evidence>
<dbReference type="InterPro" id="IPR013783">
    <property type="entry name" value="Ig-like_fold"/>
</dbReference>
<evidence type="ECO:0000256" key="4">
    <source>
        <dbReference type="ARBA" id="ARBA00009000"/>
    </source>
</evidence>
<comment type="catalytic activity">
    <reaction evidence="1 10">
        <text>Transfers a segment of a (1-&gt;4)-alpha-D-glucan chain to a primary hydroxy group in a similar glucan chain.</text>
        <dbReference type="EC" id="2.4.1.18"/>
    </reaction>
</comment>
<evidence type="ECO:0000313" key="13">
    <source>
        <dbReference type="EMBL" id="CAA6827645.1"/>
    </source>
</evidence>
<dbReference type="InterPro" id="IPR006048">
    <property type="entry name" value="A-amylase/branching_C"/>
</dbReference>
<dbReference type="NCBIfam" id="NF008967">
    <property type="entry name" value="PRK12313.1"/>
    <property type="match status" value="1"/>
</dbReference>
<dbReference type="Pfam" id="PF02806">
    <property type="entry name" value="Alpha-amylase_C"/>
    <property type="match status" value="1"/>
</dbReference>
<feature type="active site" description="Proton donor" evidence="10 11">
    <location>
        <position position="471"/>
    </location>
</feature>
<dbReference type="SUPFAM" id="SSF81296">
    <property type="entry name" value="E set domains"/>
    <property type="match status" value="1"/>
</dbReference>
<evidence type="ECO:0000256" key="11">
    <source>
        <dbReference type="PIRSR" id="PIRSR000463-1"/>
    </source>
</evidence>
<dbReference type="EMBL" id="CACVAY010000141">
    <property type="protein sequence ID" value="CAA6827645.1"/>
    <property type="molecule type" value="Genomic_DNA"/>
</dbReference>
<dbReference type="EC" id="2.4.1.18" evidence="10"/>
<evidence type="ECO:0000256" key="10">
    <source>
        <dbReference type="HAMAP-Rule" id="MF_00685"/>
    </source>
</evidence>
<dbReference type="NCBIfam" id="NF003811">
    <property type="entry name" value="PRK05402.1"/>
    <property type="match status" value="1"/>
</dbReference>
<comment type="pathway">
    <text evidence="3 10">Glycan biosynthesis; glycogen biosynthesis.</text>
</comment>
<dbReference type="InterPro" id="IPR004193">
    <property type="entry name" value="Glyco_hydro_13_N"/>
</dbReference>
<dbReference type="GO" id="GO:0004553">
    <property type="term" value="F:hydrolase activity, hydrolyzing O-glycosyl compounds"/>
    <property type="evidence" value="ECO:0007669"/>
    <property type="project" value="InterPro"/>
</dbReference>
<evidence type="ECO:0000256" key="7">
    <source>
        <dbReference type="ARBA" id="ARBA00022679"/>
    </source>
</evidence>
<dbReference type="InterPro" id="IPR054169">
    <property type="entry name" value="GlgB_N"/>
</dbReference>
<dbReference type="Pfam" id="PF22019">
    <property type="entry name" value="GlgB_N"/>
    <property type="match status" value="1"/>
</dbReference>
<dbReference type="InterPro" id="IPR014756">
    <property type="entry name" value="Ig_E-set"/>
</dbReference>
<keyword evidence="7 10" id="KW-0808">Transferase</keyword>
<dbReference type="HAMAP" id="MF_00685">
    <property type="entry name" value="GlgB"/>
    <property type="match status" value="1"/>
</dbReference>
<name>A0A6S6TYR7_9GAMM</name>
<dbReference type="CDD" id="cd02855">
    <property type="entry name" value="E_set_GBE_prok_N"/>
    <property type="match status" value="1"/>
</dbReference>
<dbReference type="Pfam" id="PF00128">
    <property type="entry name" value="Alpha-amylase"/>
    <property type="match status" value="1"/>
</dbReference>
<dbReference type="InterPro" id="IPR006047">
    <property type="entry name" value="GH13_cat_dom"/>
</dbReference>
<protein>
    <recommendedName>
        <fullName evidence="10">1,4-alpha-glucan branching enzyme GlgB</fullName>
        <ecNumber evidence="10">2.4.1.18</ecNumber>
    </recommendedName>
    <alternativeName>
        <fullName evidence="10">1,4-alpha-D-glucan:1,4-alpha-D-glucan 6-glucosyl-transferase</fullName>
    </alternativeName>
    <alternativeName>
        <fullName evidence="10">Alpha-(1-&gt;4)-glucan branching enzyme</fullName>
    </alternativeName>
    <alternativeName>
        <fullName evidence="10">Glycogen branching enzyme</fullName>
        <shortName evidence="10">BE</shortName>
    </alternativeName>
</protein>
<feature type="active site" description="Nucleophile" evidence="10 11">
    <location>
        <position position="418"/>
    </location>
</feature>
<dbReference type="FunFam" id="2.60.40.10:FF:000169">
    <property type="entry name" value="1,4-alpha-glucan branching enzyme GlgB"/>
    <property type="match status" value="1"/>
</dbReference>
<keyword evidence="8 10" id="KW-0320">Glycogen biosynthesis</keyword>
<dbReference type="Gene3D" id="2.60.40.10">
    <property type="entry name" value="Immunoglobulins"/>
    <property type="match status" value="1"/>
</dbReference>
<organism evidence="13">
    <name type="scientific">uncultured Thiotrichaceae bacterium</name>
    <dbReference type="NCBI Taxonomy" id="298394"/>
    <lineage>
        <taxon>Bacteria</taxon>
        <taxon>Pseudomonadati</taxon>
        <taxon>Pseudomonadota</taxon>
        <taxon>Gammaproteobacteria</taxon>
        <taxon>Thiotrichales</taxon>
        <taxon>Thiotrichaceae</taxon>
        <taxon>environmental samples</taxon>
    </lineage>
</organism>
<dbReference type="PIRSF" id="PIRSF000463">
    <property type="entry name" value="GlgB"/>
    <property type="match status" value="1"/>
</dbReference>
<dbReference type="GO" id="GO:0005978">
    <property type="term" value="P:glycogen biosynthetic process"/>
    <property type="evidence" value="ECO:0007669"/>
    <property type="project" value="UniProtKB-UniRule"/>
</dbReference>
<sequence length="741" mass="85936">MSSINKPDMPSSKPPVLDDNLVRLHAGQYHDPFEYLGIHQNTHEQTLIRLMLPAAEQVEISNLGSMKRVSGTDYFVYVLNNTETVAPHFTYRWLEKGRDVWHQSISPYTFSPQIAEYDIQLFSAGNHHHAYRFLGAHLKNIEGVNGCLFSLWAPNVQRISVIGDFNGWDGRHHPMRSLGSSGVWELFIPDLQADEQYKFEILSEDGSLLVKTDPYAQAMALRPDTTSRIVPDKNYEWQDKSWIEQRRTFDWQHQAISIYELHIGSWKRNNREHGFLNWRNIAEEMIPYIHELGYTHIELLPIAEHPLDQSWGYQVTGFFAPTARFGNPDDFRYFIDQCHQHNIGVFLDWVPAHFPKDAFALARFNGGTLYEHADPRRGEHQDWGTLIFDYGRNEVRNFLITNAVYWIEEFHIDGLRVDAVASMLYLDYSREAGEWVPNAYGGRENLEAIDFLRKMNATVHTLHSGVLTMAEESTAWPMVSRPLELGGLGFSMKWNMGWMNDNLSYIENDPIYRQYHHDKLTFSQMYSYSENFVLPLSHDEVVHEKQSLLNKMPGDLFQKFANLRLFYAWHYAHPGKKLLFMGGEIAQWLEWNDNEQLDWTLLNEENHQGIKHLITDLNALYRNESAMHHWDFSQKGFEWIDCHDSSQSVLSLIRKSSKPEESIICVMNFTPVVRNNYRIGVPSADSYQEILNTDSQYYAGSNCGNAGEIIVDKVPWGEFEQSLQLSLPPLAGLFLKGFTHD</sequence>
<dbReference type="SUPFAM" id="SSF51011">
    <property type="entry name" value="Glycosyl hydrolase domain"/>
    <property type="match status" value="1"/>
</dbReference>
<feature type="domain" description="Glycosyl hydrolase family 13 catalytic" evidence="12">
    <location>
        <begin position="260"/>
        <end position="620"/>
    </location>
</feature>
<dbReference type="Gene3D" id="2.60.40.1180">
    <property type="entry name" value="Golgi alpha-mannosidase II"/>
    <property type="match status" value="1"/>
</dbReference>
<comment type="subunit">
    <text evidence="10">Monomer.</text>
</comment>
<dbReference type="PANTHER" id="PTHR43651:SF3">
    <property type="entry name" value="1,4-ALPHA-GLUCAN-BRANCHING ENZYME"/>
    <property type="match status" value="1"/>
</dbReference>
<dbReference type="InterPro" id="IPR044143">
    <property type="entry name" value="GlgB_N_E_set_prok"/>
</dbReference>
<evidence type="ECO:0000256" key="8">
    <source>
        <dbReference type="ARBA" id="ARBA00023056"/>
    </source>
</evidence>
<dbReference type="GO" id="GO:0005829">
    <property type="term" value="C:cytosol"/>
    <property type="evidence" value="ECO:0007669"/>
    <property type="project" value="TreeGrafter"/>
</dbReference>
<evidence type="ECO:0000256" key="3">
    <source>
        <dbReference type="ARBA" id="ARBA00004964"/>
    </source>
</evidence>
<dbReference type="GO" id="GO:0043169">
    <property type="term" value="F:cation binding"/>
    <property type="evidence" value="ECO:0007669"/>
    <property type="project" value="InterPro"/>
</dbReference>
<dbReference type="FunFam" id="3.20.20.80:FF:000003">
    <property type="entry name" value="1,4-alpha-glucan branching enzyme GlgB"/>
    <property type="match status" value="1"/>
</dbReference>
<evidence type="ECO:0000256" key="1">
    <source>
        <dbReference type="ARBA" id="ARBA00000826"/>
    </source>
</evidence>
<evidence type="ECO:0000256" key="6">
    <source>
        <dbReference type="ARBA" id="ARBA00022676"/>
    </source>
</evidence>
<proteinExistence type="inferred from homology"/>
<keyword evidence="5 10" id="KW-0321">Glycogen metabolism</keyword>
<dbReference type="FunFam" id="2.60.40.1180:FF:000002">
    <property type="entry name" value="1,4-alpha-glucan branching enzyme GlgB"/>
    <property type="match status" value="1"/>
</dbReference>
<dbReference type="CDD" id="cd11322">
    <property type="entry name" value="AmyAc_Glg_BE"/>
    <property type="match status" value="1"/>
</dbReference>
<dbReference type="InterPro" id="IPR006407">
    <property type="entry name" value="GlgB"/>
</dbReference>
<evidence type="ECO:0000256" key="5">
    <source>
        <dbReference type="ARBA" id="ARBA00022600"/>
    </source>
</evidence>
<evidence type="ECO:0000256" key="9">
    <source>
        <dbReference type="ARBA" id="ARBA00023277"/>
    </source>
</evidence>
<reference evidence="13" key="1">
    <citation type="submission" date="2020-01" db="EMBL/GenBank/DDBJ databases">
        <authorList>
            <person name="Meier V. D."/>
            <person name="Meier V D."/>
        </authorList>
    </citation>
    <scope>NUCLEOTIDE SEQUENCE</scope>
    <source>
        <strain evidence="13">HLG_WM_MAG_07</strain>
    </source>
</reference>
<dbReference type="AlphaFoldDB" id="A0A6S6TYR7"/>
<dbReference type="InterPro" id="IPR037439">
    <property type="entry name" value="Branching_enzy"/>
</dbReference>
<keyword evidence="6 10" id="KW-0328">Glycosyltransferase</keyword>
<dbReference type="GO" id="GO:0003844">
    <property type="term" value="F:1,4-alpha-glucan branching enzyme activity"/>
    <property type="evidence" value="ECO:0007669"/>
    <property type="project" value="UniProtKB-UniRule"/>
</dbReference>
<gene>
    <name evidence="10" type="primary">glgB</name>
    <name evidence="13" type="ORF">HELGO_WM8446</name>
</gene>
<dbReference type="NCBIfam" id="TIGR01515">
    <property type="entry name" value="branching_enzym"/>
    <property type="match status" value="1"/>
</dbReference>
<evidence type="ECO:0000256" key="2">
    <source>
        <dbReference type="ARBA" id="ARBA00002953"/>
    </source>
</evidence>
<dbReference type="UniPathway" id="UPA00164"/>
<accession>A0A6S6TYR7</accession>
<dbReference type="PANTHER" id="PTHR43651">
    <property type="entry name" value="1,4-ALPHA-GLUCAN-BRANCHING ENZYME"/>
    <property type="match status" value="1"/>
</dbReference>
<dbReference type="Pfam" id="PF02922">
    <property type="entry name" value="CBM_48"/>
    <property type="match status" value="1"/>
</dbReference>
<dbReference type="InterPro" id="IPR017853">
    <property type="entry name" value="GH"/>
</dbReference>
<comment type="function">
    <text evidence="2 10">Catalyzes the formation of the alpha-1,6-glucosidic linkages in glycogen by scission of a 1,4-alpha-linked oligosaccharide from growing alpha-1,4-glucan chains and the subsequent attachment of the oligosaccharide to the alpha-1,6 position.</text>
</comment>
<dbReference type="SMART" id="SM00642">
    <property type="entry name" value="Aamy"/>
    <property type="match status" value="1"/>
</dbReference>
<dbReference type="SUPFAM" id="SSF51445">
    <property type="entry name" value="(Trans)glycosidases"/>
    <property type="match status" value="1"/>
</dbReference>